<proteinExistence type="predicted"/>
<keyword evidence="2 4" id="KW-0238">DNA-binding</keyword>
<dbReference type="PROSITE" id="PS51900">
    <property type="entry name" value="CB"/>
    <property type="match status" value="1"/>
</dbReference>
<dbReference type="AlphaFoldDB" id="A0A4R6EWX0"/>
<dbReference type="InterPro" id="IPR022000">
    <property type="entry name" value="Min27-like_integrase_DNA_bind"/>
</dbReference>
<dbReference type="GO" id="GO:0015074">
    <property type="term" value="P:DNA integration"/>
    <property type="evidence" value="ECO:0007669"/>
    <property type="project" value="UniProtKB-KW"/>
</dbReference>
<feature type="domain" description="Tyr recombinase" evidence="5">
    <location>
        <begin position="198"/>
        <end position="409"/>
    </location>
</feature>
<dbReference type="CDD" id="cd01189">
    <property type="entry name" value="INT_ICEBs1_C_like"/>
    <property type="match status" value="1"/>
</dbReference>
<name>A0A4R6EWX0_SCAGO</name>
<comment type="caution">
    <text evidence="7">The sequence shown here is derived from an EMBL/GenBank/DDBJ whole genome shotgun (WGS) entry which is preliminary data.</text>
</comment>
<dbReference type="PANTHER" id="PTHR30349">
    <property type="entry name" value="PHAGE INTEGRASE-RELATED"/>
    <property type="match status" value="1"/>
</dbReference>
<evidence type="ECO:0000256" key="3">
    <source>
        <dbReference type="ARBA" id="ARBA00023172"/>
    </source>
</evidence>
<keyword evidence="3" id="KW-0233">DNA recombination</keyword>
<dbReference type="OrthoDB" id="5391994at2"/>
<evidence type="ECO:0000259" key="6">
    <source>
        <dbReference type="PROSITE" id="PS51900"/>
    </source>
</evidence>
<evidence type="ECO:0000313" key="8">
    <source>
        <dbReference type="Proteomes" id="UP000295530"/>
    </source>
</evidence>
<dbReference type="Pfam" id="PF12167">
    <property type="entry name" value="Arm-DNA-bind_2"/>
    <property type="match status" value="1"/>
</dbReference>
<dbReference type="Gene3D" id="1.10.150.130">
    <property type="match status" value="1"/>
</dbReference>
<reference evidence="7 8" key="1">
    <citation type="submission" date="2019-03" db="EMBL/GenBank/DDBJ databases">
        <title>Genomic analyses of the natural microbiome of Caenorhabditis elegans.</title>
        <authorList>
            <person name="Samuel B."/>
        </authorList>
    </citation>
    <scope>NUCLEOTIDE SEQUENCE [LARGE SCALE GENOMIC DNA]</scope>
    <source>
        <strain evidence="7 8">BIGb0156</strain>
    </source>
</reference>
<evidence type="ECO:0000256" key="2">
    <source>
        <dbReference type="ARBA" id="ARBA00023125"/>
    </source>
</evidence>
<evidence type="ECO:0000256" key="4">
    <source>
        <dbReference type="PROSITE-ProRule" id="PRU01248"/>
    </source>
</evidence>
<dbReference type="InterPro" id="IPR050090">
    <property type="entry name" value="Tyrosine_recombinase_XerCD"/>
</dbReference>
<evidence type="ECO:0000256" key="1">
    <source>
        <dbReference type="ARBA" id="ARBA00022908"/>
    </source>
</evidence>
<dbReference type="RefSeq" id="WP_125353926.1">
    <property type="nucleotide sequence ID" value="NZ_CP054058.1"/>
</dbReference>
<evidence type="ECO:0000313" key="7">
    <source>
        <dbReference type="EMBL" id="TDN64298.1"/>
    </source>
</evidence>
<evidence type="ECO:0000259" key="5">
    <source>
        <dbReference type="PROSITE" id="PS51898"/>
    </source>
</evidence>
<dbReference type="Proteomes" id="UP000295530">
    <property type="component" value="Unassembled WGS sequence"/>
</dbReference>
<dbReference type="GO" id="GO:0003677">
    <property type="term" value="F:DNA binding"/>
    <property type="evidence" value="ECO:0007669"/>
    <property type="project" value="UniProtKB-UniRule"/>
</dbReference>
<dbReference type="GO" id="GO:0006310">
    <property type="term" value="P:DNA recombination"/>
    <property type="evidence" value="ECO:0007669"/>
    <property type="project" value="UniProtKB-KW"/>
</dbReference>
<dbReference type="InterPro" id="IPR002104">
    <property type="entry name" value="Integrase_catalytic"/>
</dbReference>
<feature type="domain" description="Core-binding (CB)" evidence="6">
    <location>
        <begin position="82"/>
        <end position="177"/>
    </location>
</feature>
<dbReference type="InterPro" id="IPR013762">
    <property type="entry name" value="Integrase-like_cat_sf"/>
</dbReference>
<dbReference type="InterPro" id="IPR044068">
    <property type="entry name" value="CB"/>
</dbReference>
<organism evidence="7 8">
    <name type="scientific">Scandinavium goeteborgense</name>
    <dbReference type="NCBI Taxonomy" id="1851514"/>
    <lineage>
        <taxon>Bacteria</taxon>
        <taxon>Pseudomonadati</taxon>
        <taxon>Pseudomonadota</taxon>
        <taxon>Gammaproteobacteria</taxon>
        <taxon>Enterobacterales</taxon>
        <taxon>Enterobacteriaceae</taxon>
        <taxon>Scandinavium</taxon>
    </lineage>
</organism>
<dbReference type="SUPFAM" id="SSF56349">
    <property type="entry name" value="DNA breaking-rejoining enzymes"/>
    <property type="match status" value="1"/>
</dbReference>
<sequence>MVKPTYPTGVENHGGKLRIVFHYKGRRIRESLGVPDTPKNRKIAGELRTSVCFAIKTGSFNYAAQFPDSVNLRHFGLQSKEITLSDLSEKWLALKRMETSNNTMRSYESVIKIMVNWLGARKLISAVNQEDLLFLRKELLTGAHLLKGGQKKAKMGRKAPTVNGYMVITGGMFQFAASNGYIEKNPFEGISLLKKSKPEPDPLERDEFVRLIEAANHPQIKNLWSLAVYTGMRHGELCALAWEDIDLKAGTIIVRRTYTRAKEFTLPKTDSGTDRIIHLIQPAIEALKSQLELTRLGKQKKVEVKLREYGRSSTHPCTFVFNPEVTRKNPAGTNHYSVTSLSSSWEGLTKRAGIRYRNPYQSRHTYACWALAVGANPTFIATQMGHRNAQMVYIVYGAWMSENNADQVGILNQKMPATAPVVPQAVQQTAKRP</sequence>
<keyword evidence="8" id="KW-1185">Reference proteome</keyword>
<dbReference type="Gene3D" id="1.10.443.10">
    <property type="entry name" value="Intergrase catalytic core"/>
    <property type="match status" value="1"/>
</dbReference>
<dbReference type="InterPro" id="IPR010998">
    <property type="entry name" value="Integrase_recombinase_N"/>
</dbReference>
<protein>
    <submittedName>
        <fullName evidence="7">Integrase</fullName>
    </submittedName>
</protein>
<dbReference type="InterPro" id="IPR011010">
    <property type="entry name" value="DNA_brk_join_enz"/>
</dbReference>
<dbReference type="PANTHER" id="PTHR30349:SF36">
    <property type="entry name" value="PROPHAGE INTEGRASE INTR-RELATED"/>
    <property type="match status" value="1"/>
</dbReference>
<keyword evidence="1" id="KW-0229">DNA integration</keyword>
<accession>A0A4R6EWX0</accession>
<dbReference type="PROSITE" id="PS51898">
    <property type="entry name" value="TYR_RECOMBINASE"/>
    <property type="match status" value="1"/>
</dbReference>
<gene>
    <name evidence="7" type="ORF">EC847_101223</name>
</gene>
<dbReference type="Pfam" id="PF00589">
    <property type="entry name" value="Phage_integrase"/>
    <property type="match status" value="1"/>
</dbReference>
<dbReference type="EMBL" id="SNVX01000001">
    <property type="protein sequence ID" value="TDN64298.1"/>
    <property type="molecule type" value="Genomic_DNA"/>
</dbReference>